<evidence type="ECO:0000313" key="1">
    <source>
        <dbReference type="EMBL" id="GIX97945.1"/>
    </source>
</evidence>
<sequence length="143" mass="15924">MIFHSQLALSPNQHLNPALTSCGMANLRFANICFCKPLVGFLNQRDQYGEISALFCLPPKLFLFDEILECQRTVTGTESTAGTGVPNLHVNSFPEWLQRAPFSYSRESTMRLSNVIVTELISVSQAEHVICQPFPTATVLFSD</sequence>
<organism evidence="1 2">
    <name type="scientific">Caerostris extrusa</name>
    <name type="common">Bark spider</name>
    <name type="synonym">Caerostris bankana</name>
    <dbReference type="NCBI Taxonomy" id="172846"/>
    <lineage>
        <taxon>Eukaryota</taxon>
        <taxon>Metazoa</taxon>
        <taxon>Ecdysozoa</taxon>
        <taxon>Arthropoda</taxon>
        <taxon>Chelicerata</taxon>
        <taxon>Arachnida</taxon>
        <taxon>Araneae</taxon>
        <taxon>Araneomorphae</taxon>
        <taxon>Entelegynae</taxon>
        <taxon>Araneoidea</taxon>
        <taxon>Araneidae</taxon>
        <taxon>Caerostris</taxon>
    </lineage>
</organism>
<reference evidence="1 2" key="1">
    <citation type="submission" date="2021-06" db="EMBL/GenBank/DDBJ databases">
        <title>Caerostris extrusa draft genome.</title>
        <authorList>
            <person name="Kono N."/>
            <person name="Arakawa K."/>
        </authorList>
    </citation>
    <scope>NUCLEOTIDE SEQUENCE [LARGE SCALE GENOMIC DNA]</scope>
</reference>
<name>A0AAV4PLW6_CAEEX</name>
<dbReference type="EMBL" id="BPLR01004839">
    <property type="protein sequence ID" value="GIX97945.1"/>
    <property type="molecule type" value="Genomic_DNA"/>
</dbReference>
<proteinExistence type="predicted"/>
<dbReference type="Proteomes" id="UP001054945">
    <property type="component" value="Unassembled WGS sequence"/>
</dbReference>
<protein>
    <submittedName>
        <fullName evidence="1">Uncharacterized protein</fullName>
    </submittedName>
</protein>
<accession>A0AAV4PLW6</accession>
<dbReference type="AlphaFoldDB" id="A0AAV4PLW6"/>
<evidence type="ECO:0000313" key="2">
    <source>
        <dbReference type="Proteomes" id="UP001054945"/>
    </source>
</evidence>
<keyword evidence="2" id="KW-1185">Reference proteome</keyword>
<comment type="caution">
    <text evidence="1">The sequence shown here is derived from an EMBL/GenBank/DDBJ whole genome shotgun (WGS) entry which is preliminary data.</text>
</comment>
<gene>
    <name evidence="1" type="ORF">CEXT_536321</name>
</gene>